<dbReference type="Gene3D" id="2.60.40.420">
    <property type="entry name" value="Cupredoxins - blue copper proteins"/>
    <property type="match status" value="1"/>
</dbReference>
<dbReference type="OrthoDB" id="9773456at2"/>
<evidence type="ECO:0000256" key="1">
    <source>
        <dbReference type="ARBA" id="ARBA00004196"/>
    </source>
</evidence>
<name>A0A2A2GBB4_9BACT</name>
<dbReference type="InterPro" id="IPR051403">
    <property type="entry name" value="NosZ/Cyto_c_oxidase_sub2"/>
</dbReference>
<dbReference type="PANTHER" id="PTHR42838:SF2">
    <property type="entry name" value="NITROUS-OXIDE REDUCTASE"/>
    <property type="match status" value="1"/>
</dbReference>
<dbReference type="GO" id="GO:0016020">
    <property type="term" value="C:membrane"/>
    <property type="evidence" value="ECO:0007669"/>
    <property type="project" value="InterPro"/>
</dbReference>
<accession>A0A2A2GBB4</accession>
<dbReference type="InterPro" id="IPR001505">
    <property type="entry name" value="Copper_CuA"/>
</dbReference>
<evidence type="ECO:0000313" key="6">
    <source>
        <dbReference type="EMBL" id="PAU94139.1"/>
    </source>
</evidence>
<dbReference type="EMBL" id="NSKE01000005">
    <property type="protein sequence ID" value="PAU94139.1"/>
    <property type="molecule type" value="Genomic_DNA"/>
</dbReference>
<dbReference type="PANTHER" id="PTHR42838">
    <property type="entry name" value="CYTOCHROME C OXIDASE SUBUNIT II"/>
    <property type="match status" value="1"/>
</dbReference>
<comment type="subcellular location">
    <subcellularLocation>
        <location evidence="1">Cell envelope</location>
    </subcellularLocation>
</comment>
<dbReference type="GO" id="GO:0004129">
    <property type="term" value="F:cytochrome-c oxidase activity"/>
    <property type="evidence" value="ECO:0007669"/>
    <property type="project" value="InterPro"/>
</dbReference>
<dbReference type="PROSITE" id="PS00078">
    <property type="entry name" value="COX2"/>
    <property type="match status" value="1"/>
</dbReference>
<keyword evidence="2" id="KW-0479">Metal-binding</keyword>
<feature type="transmembrane region" description="Helical" evidence="4">
    <location>
        <begin position="9"/>
        <end position="30"/>
    </location>
</feature>
<proteinExistence type="predicted"/>
<keyword evidence="4" id="KW-1133">Transmembrane helix</keyword>
<dbReference type="Pfam" id="PF00116">
    <property type="entry name" value="COX2"/>
    <property type="match status" value="1"/>
</dbReference>
<protein>
    <submittedName>
        <fullName evidence="6">Cytochrome C oxidase subunit II</fullName>
    </submittedName>
</protein>
<dbReference type="PROSITE" id="PS50857">
    <property type="entry name" value="COX2_CUA"/>
    <property type="match status" value="1"/>
</dbReference>
<sequence>MHIHKFEQFWIKLSFVLIAFFIVTVVYGFVAMDLKVIGDHATIDPQNLADTKFGNPGVREVTRNGQTEYEVYVQTIQFAFNPGTAQPIVVPANTRVTFYITSPDVLHGFDVAGTNLNTMSIPGQVAKFTTIFPEVREYGIVCNEYCGPAHHVMEGKIKVVPKSEFDKSNLVE</sequence>
<evidence type="ECO:0000256" key="2">
    <source>
        <dbReference type="ARBA" id="ARBA00022723"/>
    </source>
</evidence>
<dbReference type="SUPFAM" id="SSF49503">
    <property type="entry name" value="Cupredoxins"/>
    <property type="match status" value="1"/>
</dbReference>
<evidence type="ECO:0000259" key="5">
    <source>
        <dbReference type="PROSITE" id="PS50857"/>
    </source>
</evidence>
<keyword evidence="3" id="KW-0186">Copper</keyword>
<comment type="caution">
    <text evidence="6">The sequence shown here is derived from an EMBL/GenBank/DDBJ whole genome shotgun (WGS) entry which is preliminary data.</text>
</comment>
<dbReference type="GO" id="GO:0005507">
    <property type="term" value="F:copper ion binding"/>
    <property type="evidence" value="ECO:0007669"/>
    <property type="project" value="InterPro"/>
</dbReference>
<dbReference type="AlphaFoldDB" id="A0A2A2GBB4"/>
<dbReference type="RefSeq" id="WP_095606270.1">
    <property type="nucleotide sequence ID" value="NZ_NSKE01000005.1"/>
</dbReference>
<keyword evidence="4" id="KW-0472">Membrane</keyword>
<dbReference type="InterPro" id="IPR002429">
    <property type="entry name" value="CcO_II-like_C"/>
</dbReference>
<evidence type="ECO:0000313" key="7">
    <source>
        <dbReference type="Proteomes" id="UP000218831"/>
    </source>
</evidence>
<dbReference type="GO" id="GO:0030313">
    <property type="term" value="C:cell envelope"/>
    <property type="evidence" value="ECO:0007669"/>
    <property type="project" value="UniProtKB-SubCell"/>
</dbReference>
<feature type="domain" description="Cytochrome oxidase subunit II copper A binding" evidence="5">
    <location>
        <begin position="68"/>
        <end position="171"/>
    </location>
</feature>
<organism evidence="6 7">
    <name type="scientific">Fodinibius salipaludis</name>
    <dbReference type="NCBI Taxonomy" id="2032627"/>
    <lineage>
        <taxon>Bacteria</taxon>
        <taxon>Pseudomonadati</taxon>
        <taxon>Balneolota</taxon>
        <taxon>Balneolia</taxon>
        <taxon>Balneolales</taxon>
        <taxon>Balneolaceae</taxon>
        <taxon>Fodinibius</taxon>
    </lineage>
</organism>
<gene>
    <name evidence="6" type="ORF">CK503_07960</name>
</gene>
<reference evidence="6 7" key="1">
    <citation type="submission" date="2017-08" db="EMBL/GenBank/DDBJ databases">
        <title>Aliifodinibius alkalisoli sp. nov., isolated from saline alkaline soil.</title>
        <authorList>
            <person name="Liu D."/>
            <person name="Zhang G."/>
        </authorList>
    </citation>
    <scope>NUCLEOTIDE SEQUENCE [LARGE SCALE GENOMIC DNA]</scope>
    <source>
        <strain evidence="6 7">WN023</strain>
    </source>
</reference>
<keyword evidence="4" id="KW-0812">Transmembrane</keyword>
<evidence type="ECO:0000256" key="3">
    <source>
        <dbReference type="ARBA" id="ARBA00023008"/>
    </source>
</evidence>
<evidence type="ECO:0000256" key="4">
    <source>
        <dbReference type="SAM" id="Phobius"/>
    </source>
</evidence>
<keyword evidence="7" id="KW-1185">Reference proteome</keyword>
<dbReference type="InterPro" id="IPR008972">
    <property type="entry name" value="Cupredoxin"/>
</dbReference>
<dbReference type="Proteomes" id="UP000218831">
    <property type="component" value="Unassembled WGS sequence"/>
</dbReference>